<dbReference type="PANTHER" id="PTHR30404">
    <property type="entry name" value="N-ACETYLMURAMOYL-L-ALANINE AMIDASE"/>
    <property type="match status" value="1"/>
</dbReference>
<keyword evidence="6" id="KW-1185">Reference proteome</keyword>
<dbReference type="SMART" id="SM00646">
    <property type="entry name" value="Ami_3"/>
    <property type="match status" value="1"/>
</dbReference>
<comment type="caution">
    <text evidence="5">The sequence shown here is derived from an EMBL/GenBank/DDBJ whole genome shotgun (WGS) entry which is preliminary data.</text>
</comment>
<reference evidence="5 6" key="1">
    <citation type="submission" date="2020-08" db="EMBL/GenBank/DDBJ databases">
        <title>A Genomic Blueprint of the Chicken Gut Microbiome.</title>
        <authorList>
            <person name="Gilroy R."/>
            <person name="Ravi A."/>
            <person name="Getino M."/>
            <person name="Pursley I."/>
            <person name="Horton D.L."/>
            <person name="Alikhan N.-F."/>
            <person name="Baker D."/>
            <person name="Gharbi K."/>
            <person name="Hall N."/>
            <person name="Watson M."/>
            <person name="Adriaenssens E.M."/>
            <person name="Foster-Nyarko E."/>
            <person name="Jarju S."/>
            <person name="Secka A."/>
            <person name="Antonio M."/>
            <person name="Oren A."/>
            <person name="Chaudhuri R."/>
            <person name="La Ragione R.M."/>
            <person name="Hildebrand F."/>
            <person name="Pallen M.J."/>
        </authorList>
    </citation>
    <scope>NUCLEOTIDE SEQUENCE [LARGE SCALE GENOMIC DNA]</scope>
    <source>
        <strain evidence="5 6">Sa2BUA9</strain>
    </source>
</reference>
<dbReference type="Pfam" id="PF01520">
    <property type="entry name" value="Amidase_3"/>
    <property type="match status" value="1"/>
</dbReference>
<dbReference type="Proteomes" id="UP000640786">
    <property type="component" value="Unassembled WGS sequence"/>
</dbReference>
<sequence length="838" mass="89905">MKKVIASSVLATSVLLPINLLTSDTLHTSAATNSAITSAQLSGKAMITANNVNIRKGATTSYSSVGKVQNGQLVTIIDRFTNASGELWYKVNFDSTTGWVISNYVKEVSNAVGGNSTINGNSYVGSTQKIGKSATNMRSGATTSYKLIETIPAGTSLKILSSFTNTQNEVWFNVEYKGKKGWVLSELFLLNATNGDTATSMKVVKQSTVHKGATTSYAAVATVKAGTTLTVHQEFTNAAKEKWMQVTYATGKKGWIQATAFEQATVDSKTVVKASTVHSGATKSYKVVATIKVGTKLTIHQEFTNAAKEKWYQVTYATGKKGWISGEAFDSVSTSPETPPTETPDIGQAIEQNTNLVVSVSVANMRSGPGTSYDVVTQSRLNDSFISTHYALDANNEKWYKVGTTSGEAWLHQSVVTVGGDVTPGNGETGTIQRYNALVYADSKFNSAVLQGLPRNTTFTVLNKVTGTDGMKWLNIKAGSVVGWVPDFEVSESIPTKYATKASTVYSSASATSKKIESISASSPLRVLRSLNSWLNVETQSGKRGWIQSSLVGDASPISLINGRTEVRNGQNYLVWTKPTKFNITYTMPSANVLKVNGNLSNISEIASGLTGVKSMKVEKVSGGTSVLTVTFDPNYTYTIRDYDKELTIKVVPKGLAGKKIIIDAGHGAKDPGAVGSKGTKEKDVNLGTAKFLKAELEAAGAIVTLTRSTDVFLELKDRTDIANASDYDAFISIHADSFSSTSKGTTTYYNSSVSFNGPKSFTLAKSVQANLVKAVGTYNRGVKQQTFYVNRMNEIPSVLVELAFISNPSEEALLASDAFRKKAAVGIRKGMEEFFKQ</sequence>
<dbReference type="PROSITE" id="PS51781">
    <property type="entry name" value="SH3B"/>
    <property type="match status" value="4"/>
</dbReference>
<dbReference type="RefSeq" id="WP_191696522.1">
    <property type="nucleotide sequence ID" value="NZ_JACSQO010000001.1"/>
</dbReference>
<dbReference type="Gene3D" id="2.30.30.40">
    <property type="entry name" value="SH3 Domains"/>
    <property type="match status" value="6"/>
</dbReference>
<dbReference type="SMART" id="SM00287">
    <property type="entry name" value="SH3b"/>
    <property type="match status" value="7"/>
</dbReference>
<gene>
    <name evidence="5" type="ORF">H9650_02950</name>
</gene>
<dbReference type="SUPFAM" id="SSF53187">
    <property type="entry name" value="Zn-dependent exopeptidases"/>
    <property type="match status" value="1"/>
</dbReference>
<organism evidence="5 6">
    <name type="scientific">Psychrobacillus faecigallinarum</name>
    <dbReference type="NCBI Taxonomy" id="2762235"/>
    <lineage>
        <taxon>Bacteria</taxon>
        <taxon>Bacillati</taxon>
        <taxon>Bacillota</taxon>
        <taxon>Bacilli</taxon>
        <taxon>Bacillales</taxon>
        <taxon>Bacillaceae</taxon>
        <taxon>Psychrobacillus</taxon>
    </lineage>
</organism>
<dbReference type="InterPro" id="IPR050695">
    <property type="entry name" value="N-acetylmuramoyl_amidase_3"/>
</dbReference>
<proteinExistence type="predicted"/>
<feature type="domain" description="SH3b" evidence="4">
    <location>
        <begin position="125"/>
        <end position="193"/>
    </location>
</feature>
<evidence type="ECO:0000256" key="1">
    <source>
        <dbReference type="ARBA" id="ARBA00022801"/>
    </source>
</evidence>
<evidence type="ECO:0000259" key="4">
    <source>
        <dbReference type="PROSITE" id="PS51781"/>
    </source>
</evidence>
<dbReference type="CDD" id="cd02696">
    <property type="entry name" value="MurNAc-LAA"/>
    <property type="match status" value="1"/>
</dbReference>
<dbReference type="Pfam" id="PF13457">
    <property type="entry name" value="GW"/>
    <property type="match status" value="1"/>
</dbReference>
<evidence type="ECO:0000313" key="5">
    <source>
        <dbReference type="EMBL" id="MBD7943063.1"/>
    </source>
</evidence>
<dbReference type="InterPro" id="IPR003646">
    <property type="entry name" value="SH3-like_bac-type"/>
</dbReference>
<keyword evidence="2" id="KW-0961">Cell wall biogenesis/degradation</keyword>
<evidence type="ECO:0000313" key="6">
    <source>
        <dbReference type="Proteomes" id="UP000640786"/>
    </source>
</evidence>
<keyword evidence="1" id="KW-0378">Hydrolase</keyword>
<feature type="domain" description="SH3b" evidence="4">
    <location>
        <begin position="42"/>
        <end position="109"/>
    </location>
</feature>
<dbReference type="PANTHER" id="PTHR30404:SF0">
    <property type="entry name" value="N-ACETYLMURAMOYL-L-ALANINE AMIDASE AMIC"/>
    <property type="match status" value="1"/>
</dbReference>
<feature type="domain" description="SH3b" evidence="4">
    <location>
        <begin position="353"/>
        <end position="420"/>
    </location>
</feature>
<protein>
    <submittedName>
        <fullName evidence="5">SH3 domain-containing protein</fullName>
    </submittedName>
</protein>
<dbReference type="Gene3D" id="3.40.630.40">
    <property type="entry name" value="Zn-dependent exopeptidases"/>
    <property type="match status" value="1"/>
</dbReference>
<feature type="chain" id="PRO_5046469326" evidence="3">
    <location>
        <begin position="23"/>
        <end position="838"/>
    </location>
</feature>
<feature type="domain" description="SH3b" evidence="4">
    <location>
        <begin position="264"/>
        <end position="333"/>
    </location>
</feature>
<evidence type="ECO:0000256" key="2">
    <source>
        <dbReference type="ARBA" id="ARBA00023316"/>
    </source>
</evidence>
<dbReference type="InterPro" id="IPR025987">
    <property type="entry name" value="GW_dom"/>
</dbReference>
<dbReference type="Pfam" id="PF08239">
    <property type="entry name" value="SH3_3"/>
    <property type="match status" value="4"/>
</dbReference>
<dbReference type="EMBL" id="JACSQO010000001">
    <property type="protein sequence ID" value="MBD7943063.1"/>
    <property type="molecule type" value="Genomic_DNA"/>
</dbReference>
<accession>A0ABR8R5K7</accession>
<keyword evidence="3" id="KW-0732">Signal</keyword>
<name>A0ABR8R5K7_9BACI</name>
<dbReference type="InterPro" id="IPR002508">
    <property type="entry name" value="MurNAc-LAA_cat"/>
</dbReference>
<evidence type="ECO:0000256" key="3">
    <source>
        <dbReference type="SAM" id="SignalP"/>
    </source>
</evidence>
<feature type="signal peptide" evidence="3">
    <location>
        <begin position="1"/>
        <end position="22"/>
    </location>
</feature>